<protein>
    <submittedName>
        <fullName evidence="2">Uncharacterized protein</fullName>
    </submittedName>
</protein>
<name>A0ABN1ITQ1_9FLAO</name>
<proteinExistence type="predicted"/>
<comment type="caution">
    <text evidence="2">The sequence shown here is derived from an EMBL/GenBank/DDBJ whole genome shotgun (WGS) entry which is preliminary data.</text>
</comment>
<keyword evidence="3" id="KW-1185">Reference proteome</keyword>
<organism evidence="2 3">
    <name type="scientific">Aquimarina litoralis</name>
    <dbReference type="NCBI Taxonomy" id="584605"/>
    <lineage>
        <taxon>Bacteria</taxon>
        <taxon>Pseudomonadati</taxon>
        <taxon>Bacteroidota</taxon>
        <taxon>Flavobacteriia</taxon>
        <taxon>Flavobacteriales</taxon>
        <taxon>Flavobacteriaceae</taxon>
        <taxon>Aquimarina</taxon>
    </lineage>
</organism>
<accession>A0ABN1ITQ1</accession>
<dbReference type="EMBL" id="BAAAGE010000002">
    <property type="protein sequence ID" value="GAA0721168.1"/>
    <property type="molecule type" value="Genomic_DNA"/>
</dbReference>
<feature type="compositionally biased region" description="Low complexity" evidence="1">
    <location>
        <begin position="195"/>
        <end position="204"/>
    </location>
</feature>
<feature type="compositionally biased region" description="Low complexity" evidence="1">
    <location>
        <begin position="218"/>
        <end position="229"/>
    </location>
</feature>
<dbReference type="Proteomes" id="UP001501758">
    <property type="component" value="Unassembled WGS sequence"/>
</dbReference>
<evidence type="ECO:0000313" key="2">
    <source>
        <dbReference type="EMBL" id="GAA0721168.1"/>
    </source>
</evidence>
<evidence type="ECO:0000256" key="1">
    <source>
        <dbReference type="SAM" id="MobiDB-lite"/>
    </source>
</evidence>
<evidence type="ECO:0000313" key="3">
    <source>
        <dbReference type="Proteomes" id="UP001501758"/>
    </source>
</evidence>
<feature type="compositionally biased region" description="Gly residues" evidence="1">
    <location>
        <begin position="205"/>
        <end position="217"/>
    </location>
</feature>
<reference evidence="2 3" key="1">
    <citation type="journal article" date="2019" name="Int. J. Syst. Evol. Microbiol.">
        <title>The Global Catalogue of Microorganisms (GCM) 10K type strain sequencing project: providing services to taxonomists for standard genome sequencing and annotation.</title>
        <authorList>
            <consortium name="The Broad Institute Genomics Platform"/>
            <consortium name="The Broad Institute Genome Sequencing Center for Infectious Disease"/>
            <person name="Wu L."/>
            <person name="Ma J."/>
        </authorList>
    </citation>
    <scope>NUCLEOTIDE SEQUENCE [LARGE SCALE GENOMIC DNA]</scope>
    <source>
        <strain evidence="2 3">JCM 15974</strain>
    </source>
</reference>
<gene>
    <name evidence="2" type="ORF">GCM10009430_22140</name>
</gene>
<feature type="region of interest" description="Disordered" evidence="1">
    <location>
        <begin position="182"/>
        <end position="237"/>
    </location>
</feature>
<sequence length="248" mass="28842">MNSMYANILNSKHYADTTVVNKETETYTVYRGEKNLYISIKTFDHKIARSILRRGIHIYFNDKGKKKKNVSITYPVIKENKPPLRKSEDFNHEREEIPDPDVLFDQISHMIDKDLPQNAIYSFYDYKKEFNILLNNEKITIDISVNKEENSFNYEVEIPKKLIHEESDKNLDKLMIGIETVKNKRNRNDQERSSRQSQRNVQRRGGNGGGALGGRQGNGRSNNRNQSPRTDGNNISSENGIEIWFKAL</sequence>